<keyword evidence="4 7" id="KW-0067">ATP-binding</keyword>
<dbReference type="PROSITE" id="PS00211">
    <property type="entry name" value="ABC_TRANSPORTER_1"/>
    <property type="match status" value="1"/>
</dbReference>
<accession>A0A7G9GHR5</accession>
<dbReference type="InterPro" id="IPR052156">
    <property type="entry name" value="BCAA_Transport_ATP-bd_LivF"/>
</dbReference>
<dbReference type="SUPFAM" id="SSF52540">
    <property type="entry name" value="P-loop containing nucleoside triphosphate hydrolases"/>
    <property type="match status" value="1"/>
</dbReference>
<dbReference type="CDD" id="cd03224">
    <property type="entry name" value="ABC_TM1139_LivF_branched"/>
    <property type="match status" value="1"/>
</dbReference>
<evidence type="ECO:0000256" key="2">
    <source>
        <dbReference type="ARBA" id="ARBA00022448"/>
    </source>
</evidence>
<dbReference type="KEGG" id="whj:H9Q79_08820"/>
<evidence type="ECO:0000256" key="4">
    <source>
        <dbReference type="ARBA" id="ARBA00022840"/>
    </source>
</evidence>
<dbReference type="EMBL" id="CP060635">
    <property type="protein sequence ID" value="QNM10347.1"/>
    <property type="molecule type" value="Genomic_DNA"/>
</dbReference>
<gene>
    <name evidence="7" type="ORF">H9Q79_08820</name>
</gene>
<keyword evidence="3" id="KW-0547">Nucleotide-binding</keyword>
<comment type="similarity">
    <text evidence="1">Belongs to the ABC transporter superfamily.</text>
</comment>
<evidence type="ECO:0000256" key="3">
    <source>
        <dbReference type="ARBA" id="ARBA00022741"/>
    </source>
</evidence>
<dbReference type="SMART" id="SM00382">
    <property type="entry name" value="AAA"/>
    <property type="match status" value="1"/>
</dbReference>
<evidence type="ECO:0000259" key="6">
    <source>
        <dbReference type="PROSITE" id="PS50893"/>
    </source>
</evidence>
<feature type="domain" description="ABC transporter" evidence="6">
    <location>
        <begin position="2"/>
        <end position="234"/>
    </location>
</feature>
<keyword evidence="2" id="KW-0813">Transport</keyword>
<dbReference type="GO" id="GO:0015658">
    <property type="term" value="F:branched-chain amino acid transmembrane transporter activity"/>
    <property type="evidence" value="ECO:0007669"/>
    <property type="project" value="TreeGrafter"/>
</dbReference>
<keyword evidence="8" id="KW-1185">Reference proteome</keyword>
<proteinExistence type="inferred from homology"/>
<evidence type="ECO:0000256" key="1">
    <source>
        <dbReference type="ARBA" id="ARBA00005417"/>
    </source>
</evidence>
<dbReference type="RefSeq" id="WP_330596977.1">
    <property type="nucleotide sequence ID" value="NZ_CP060635.1"/>
</dbReference>
<dbReference type="InterPro" id="IPR003439">
    <property type="entry name" value="ABC_transporter-like_ATP-bd"/>
</dbReference>
<name>A0A7G9GHR5_9FIRM</name>
<dbReference type="Gene3D" id="3.40.50.300">
    <property type="entry name" value="P-loop containing nucleotide triphosphate hydrolases"/>
    <property type="match status" value="1"/>
</dbReference>
<dbReference type="Pfam" id="PF00005">
    <property type="entry name" value="ABC_tran"/>
    <property type="match status" value="1"/>
</dbReference>
<protein>
    <submittedName>
        <fullName evidence="7">ABC transporter ATP-binding protein</fullName>
    </submittedName>
</protein>
<dbReference type="Proteomes" id="UP000515860">
    <property type="component" value="Chromosome"/>
</dbReference>
<evidence type="ECO:0000313" key="7">
    <source>
        <dbReference type="EMBL" id="QNM10347.1"/>
    </source>
</evidence>
<dbReference type="PROSITE" id="PS50893">
    <property type="entry name" value="ABC_TRANSPORTER_2"/>
    <property type="match status" value="1"/>
</dbReference>
<dbReference type="GO" id="GO:0005524">
    <property type="term" value="F:ATP binding"/>
    <property type="evidence" value="ECO:0007669"/>
    <property type="project" value="UniProtKB-KW"/>
</dbReference>
<dbReference type="GO" id="GO:0016887">
    <property type="term" value="F:ATP hydrolysis activity"/>
    <property type="evidence" value="ECO:0007669"/>
    <property type="project" value="InterPro"/>
</dbReference>
<sequence length="234" mass="25420">MLKLENVDAGYGKLGILWDVSLEVKEGEFVALVGPNGAGKTTTLRAISNIITPTKGKITFDGKEITKLSVQEITKAGLSYITDDGALFSGMTVQQNLKMGAYSIRDKVQIQESYERVLQMFPRLKERLKQNAGTLSGGERKMLAIARGLMSNPKAMLIDEPSLGLAPNIVLQVLETLKQLTVNGVSILLVEQNVNTTLKVTDRAYVLEDGRVVLSGNSAELLASDHIQKAYLGI</sequence>
<dbReference type="AlphaFoldDB" id="A0A7G9GHR5"/>
<reference evidence="7 8" key="1">
    <citation type="submission" date="2020-08" db="EMBL/GenBank/DDBJ databases">
        <authorList>
            <person name="Liu C."/>
            <person name="Sun Q."/>
        </authorList>
    </citation>
    <scope>NUCLEOTIDE SEQUENCE [LARGE SCALE GENOMIC DNA]</scope>
    <source>
        <strain evidence="7 8">NSJ-29</strain>
    </source>
</reference>
<dbReference type="InterPro" id="IPR017871">
    <property type="entry name" value="ABC_transporter-like_CS"/>
</dbReference>
<evidence type="ECO:0000256" key="5">
    <source>
        <dbReference type="ARBA" id="ARBA00022970"/>
    </source>
</evidence>
<keyword evidence="5" id="KW-0029">Amino-acid transport</keyword>
<dbReference type="InterPro" id="IPR027417">
    <property type="entry name" value="P-loop_NTPase"/>
</dbReference>
<dbReference type="PANTHER" id="PTHR43820">
    <property type="entry name" value="HIGH-AFFINITY BRANCHED-CHAIN AMINO ACID TRANSPORT ATP-BINDING PROTEIN LIVF"/>
    <property type="match status" value="1"/>
</dbReference>
<dbReference type="GO" id="GO:0015807">
    <property type="term" value="P:L-amino acid transport"/>
    <property type="evidence" value="ECO:0007669"/>
    <property type="project" value="TreeGrafter"/>
</dbReference>
<dbReference type="InterPro" id="IPR003593">
    <property type="entry name" value="AAA+_ATPase"/>
</dbReference>
<evidence type="ECO:0000313" key="8">
    <source>
        <dbReference type="Proteomes" id="UP000515860"/>
    </source>
</evidence>
<dbReference type="PANTHER" id="PTHR43820:SF4">
    <property type="entry name" value="HIGH-AFFINITY BRANCHED-CHAIN AMINO ACID TRANSPORT ATP-BINDING PROTEIN LIVF"/>
    <property type="match status" value="1"/>
</dbReference>
<organism evidence="7 8">
    <name type="scientific">Wansuia hejianensis</name>
    <dbReference type="NCBI Taxonomy" id="2763667"/>
    <lineage>
        <taxon>Bacteria</taxon>
        <taxon>Bacillati</taxon>
        <taxon>Bacillota</taxon>
        <taxon>Clostridia</taxon>
        <taxon>Lachnospirales</taxon>
        <taxon>Lachnospiraceae</taxon>
        <taxon>Wansuia</taxon>
    </lineage>
</organism>